<dbReference type="AlphaFoldDB" id="A0A6N4TDK9"/>
<organism evidence="1 2">
    <name type="scientific">Amedibacterium intestinale</name>
    <dbReference type="NCBI Taxonomy" id="2583452"/>
    <lineage>
        <taxon>Bacteria</taxon>
        <taxon>Bacillati</taxon>
        <taxon>Bacillota</taxon>
        <taxon>Erysipelotrichia</taxon>
        <taxon>Erysipelotrichales</taxon>
        <taxon>Erysipelotrichaceae</taxon>
        <taxon>Amedibacterium</taxon>
    </lineage>
</organism>
<proteinExistence type="predicted"/>
<reference evidence="2" key="1">
    <citation type="submission" date="2019-05" db="EMBL/GenBank/DDBJ databases">
        <title>Complete genome sequencing of Absiella argi strain JCM 30884.</title>
        <authorList>
            <person name="Sakamoto M."/>
            <person name="Murakami T."/>
            <person name="Mori H."/>
        </authorList>
    </citation>
    <scope>NUCLEOTIDE SEQUENCE [LARGE SCALE GENOMIC DNA]</scope>
    <source>
        <strain evidence="2">JCM 30884</strain>
    </source>
</reference>
<name>A0A6N4TDK9_9FIRM</name>
<dbReference type="Proteomes" id="UP000464754">
    <property type="component" value="Chromosome"/>
</dbReference>
<protein>
    <recommendedName>
        <fullName evidence="3">RNA polymerase sigma factor 70 region 4 type 2 domain-containing protein</fullName>
    </recommendedName>
</protein>
<keyword evidence="2" id="KW-1185">Reference proteome</keyword>
<gene>
    <name evidence="1" type="ORF">Aargi30884_01390</name>
</gene>
<evidence type="ECO:0000313" key="1">
    <source>
        <dbReference type="EMBL" id="BBK21236.1"/>
    </source>
</evidence>
<accession>A0A6N4TDK9</accession>
<evidence type="ECO:0000313" key="2">
    <source>
        <dbReference type="Proteomes" id="UP000464754"/>
    </source>
</evidence>
<dbReference type="RefSeq" id="WP_163051254.1">
    <property type="nucleotide sequence ID" value="NZ_AP019695.1"/>
</dbReference>
<evidence type="ECO:0008006" key="3">
    <source>
        <dbReference type="Google" id="ProtNLM"/>
    </source>
</evidence>
<sequence length="154" mass="18598">MKEEKEYIHKEMKKKMKQLQKYTATLRLRSILYDESNRSLEVEDDLVDYLNYTKSIINCSSSRKTYYGGDPVLSAMEKRHKNQQERKKQDEDFYVLLLAIQQLPELERNLLFDLYVRNLDKKVIELRQGGIVESTLHRRLNRALEHLWEYLKEV</sequence>
<dbReference type="EMBL" id="AP019695">
    <property type="protein sequence ID" value="BBK21236.1"/>
    <property type="molecule type" value="Genomic_DNA"/>
</dbReference>
<dbReference type="KEGG" id="aarg:Aargi30884_01390"/>